<dbReference type="EMBL" id="CP116967">
    <property type="protein sequence ID" value="WNM58148.1"/>
    <property type="molecule type" value="Genomic_DNA"/>
</dbReference>
<dbReference type="PANTHER" id="PTHR43245:SF23">
    <property type="entry name" value="NAD(P)-BINDING DOMAIN-CONTAINING PROTEIN"/>
    <property type="match status" value="1"/>
</dbReference>
<dbReference type="Gene3D" id="3.40.50.720">
    <property type="entry name" value="NAD(P)-binding Rossmann-like Domain"/>
    <property type="match status" value="1"/>
</dbReference>
<accession>A0AA96GAE9</accession>
<keyword evidence="3" id="KW-1185">Reference proteome</keyword>
<dbReference type="Pfam" id="PF01370">
    <property type="entry name" value="Epimerase"/>
    <property type="match status" value="1"/>
</dbReference>
<proteinExistence type="predicted"/>
<dbReference type="InterPro" id="IPR001509">
    <property type="entry name" value="Epimerase_deHydtase"/>
</dbReference>
<reference evidence="2 3" key="1">
    <citation type="submission" date="2023-01" db="EMBL/GenBank/DDBJ databases">
        <title>Cultivation and genomic characterization of new, ubiquitous marine nitrite-oxidizing bacteria from the Nitrospirales.</title>
        <authorList>
            <person name="Mueller A.J."/>
            <person name="Daebeler A."/>
            <person name="Herbold C.W."/>
            <person name="Kirkegaard R.H."/>
            <person name="Daims H."/>
        </authorList>
    </citation>
    <scope>NUCLEOTIDE SEQUENCE [LARGE SCALE GENOMIC DNA]</scope>
    <source>
        <strain evidence="2 3">VA</strain>
    </source>
</reference>
<dbReference type="InterPro" id="IPR036291">
    <property type="entry name" value="NAD(P)-bd_dom_sf"/>
</dbReference>
<organism evidence="2 3">
    <name type="scientific">Candidatus Nitrospira allomarina</name>
    <dbReference type="NCBI Taxonomy" id="3020900"/>
    <lineage>
        <taxon>Bacteria</taxon>
        <taxon>Pseudomonadati</taxon>
        <taxon>Nitrospirota</taxon>
        <taxon>Nitrospiria</taxon>
        <taxon>Nitrospirales</taxon>
        <taxon>Nitrospiraceae</taxon>
        <taxon>Nitrospira</taxon>
    </lineage>
</organism>
<dbReference type="Proteomes" id="UP001302719">
    <property type="component" value="Chromosome"/>
</dbReference>
<feature type="domain" description="NAD-dependent epimerase/dehydratase" evidence="1">
    <location>
        <begin position="3"/>
        <end position="241"/>
    </location>
</feature>
<dbReference type="InterPro" id="IPR050177">
    <property type="entry name" value="Lipid_A_modif_metabolic_enz"/>
</dbReference>
<dbReference type="AlphaFoldDB" id="A0AA96GAE9"/>
<dbReference type="CDD" id="cd08946">
    <property type="entry name" value="SDR_e"/>
    <property type="match status" value="1"/>
</dbReference>
<evidence type="ECO:0000259" key="1">
    <source>
        <dbReference type="Pfam" id="PF01370"/>
    </source>
</evidence>
<dbReference type="PANTHER" id="PTHR43245">
    <property type="entry name" value="BIFUNCTIONAL POLYMYXIN RESISTANCE PROTEIN ARNA"/>
    <property type="match status" value="1"/>
</dbReference>
<dbReference type="RefSeq" id="WP_312643545.1">
    <property type="nucleotide sequence ID" value="NZ_CP116967.1"/>
</dbReference>
<evidence type="ECO:0000313" key="2">
    <source>
        <dbReference type="EMBL" id="WNM58148.1"/>
    </source>
</evidence>
<dbReference type="KEGG" id="nall:PP769_19595"/>
<dbReference type="SUPFAM" id="SSF51735">
    <property type="entry name" value="NAD(P)-binding Rossmann-fold domains"/>
    <property type="match status" value="1"/>
</dbReference>
<name>A0AA96GAE9_9BACT</name>
<gene>
    <name evidence="2" type="ORF">PP769_19595</name>
</gene>
<protein>
    <submittedName>
        <fullName evidence="2">SDR family oxidoreductase</fullName>
    </submittedName>
</protein>
<evidence type="ECO:0000313" key="3">
    <source>
        <dbReference type="Proteomes" id="UP001302719"/>
    </source>
</evidence>
<sequence>MKILITGNLGYVGPAVIQRLRECFSGATLIGLDMGFFAHCLTAPEMVSRAQVDIQYFADVRNPPDEVLQDIDAIVYLAAISNDPMGALFEDVTAKVNHHAAYSLAVKAKARGVQSFIFASSCSVYGFAEGARDEDSPLNPLTAYAKSKLGAEKDLSGLADERFVVTCLRFATACGMSERLRLDLVLNDFVASALVNGEIIILSDGTPWRPLIHIKDMAKAIEWGIRRRKSQNGGEALSVNVGSNQWNYQVRQLADAVAQVIPGTTISINEGAQPDRRSYQVNFERFMKLAPEFQPSIDLHAAIVELKDGMTAINFHDKDFRNSELIRLNQLKRLKAAELITENLDWVAEKADSIVA</sequence>